<feature type="region of interest" description="Disordered" evidence="1">
    <location>
        <begin position="775"/>
        <end position="795"/>
    </location>
</feature>
<feature type="compositionally biased region" description="Basic and acidic residues" evidence="1">
    <location>
        <begin position="831"/>
        <end position="840"/>
    </location>
</feature>
<feature type="region of interest" description="Disordered" evidence="1">
    <location>
        <begin position="1"/>
        <end position="27"/>
    </location>
</feature>
<keyword evidence="3" id="KW-1185">Reference proteome</keyword>
<reference evidence="2" key="1">
    <citation type="submission" date="2020-10" db="EMBL/GenBank/DDBJ databases">
        <title>Unveiling of a novel bifunctional photoreceptor, Dualchrome1, isolated from a cosmopolitan green alga.</title>
        <authorList>
            <person name="Suzuki S."/>
            <person name="Kawachi M."/>
        </authorList>
    </citation>
    <scope>NUCLEOTIDE SEQUENCE</scope>
    <source>
        <strain evidence="2">NIES 2893</strain>
    </source>
</reference>
<sequence length="1059" mass="117939">MLSRMWFRQQPRSRPPASSLSHSGRRPQRFGLALVKKKKPVPTRQEYTDTNVAQLDRLLREYKRNRNNRTTGTAVAELVANIATELTNENLTERDNLKNMANELATFLRRNAKEVPSSNWAACAQAMARTFPRERASRTCLITRRMFKGIRRYSDVPHLRAYVSDVGERHAAVIMAYAEAGDLVGSTGYYMLLRRRDDRRRGSSVESTNVMLPDPACTLEVCTSYMLAMSTCQRPRQASAAFDVASAITAHKSEDLWLRRWHQLPRRSKAQALRSMPKDLGGVGAVDVDAVWDALGIGTSSYDAALDATSRYRAYFFDCKAIHTRFERAIDAGGSDAKKLCRKAYHFRGSACYVLACCRTGRPSSGHVALRSMIARAFDSGWKLPQRHRDSTIRRKESKLLSYAVVVALHVEILRACSAKPLIEFRGDHRRAVMLFERTWDDLAKHVSATADKNASARQAQRSRDAPALPIDAYVARIDFYGRRLRNLPLALRTVVDLVPSASTTLLRDIDVPPTTPDRRKMERVPAPNDRVFAAIYRAIAAEASGTKAHDNAAREQLRTLRDRLRAVQSAVANVPPSVHTLDALVACARELDVGIRSGDASTAWRAFDREWSIISASITGGLPSSTCLALASVAARAGDSYHADLVWMDAARAHGARNSKAEDSSQGALNIVRFDKDMKTIAFYTQMLIAYGRDERGEDVRTLYRDVFDVFRDANARFLLDALNEQGVGVMCESRDEAASVRTDTFDDAVHEDGVDRRVWSNAYASYHDLDSKDGNIDDASGGGDSGSFRYDSFDDDDEIDVDVDASYDSDSWSERSRNFYEMEMEDDGSEFKKPEPPRRPRTPRFASAPRRQLAIVSIALLHAYADALASTTGAYGEAAAVHAAVLYAVGSTRASEDSTTIAPRLSSGAHRGFGVRTLPRDTYESRWQRFAARWARYYLFEDGDVETGERRNASATLNLERLPLPMCGDVVLIALKLLREHYQAMEHDGAGEVTSLSISCRASSAATRVEAILSSLGVASTVRVLRFESSKTHLVEVLESHLMSWARRGPRASQQPR</sequence>
<dbReference type="AlphaFoldDB" id="A0A830HD94"/>
<accession>A0A830HD94</accession>
<organism evidence="2 3">
    <name type="scientific">Pycnococcus provasolii</name>
    <dbReference type="NCBI Taxonomy" id="41880"/>
    <lineage>
        <taxon>Eukaryota</taxon>
        <taxon>Viridiplantae</taxon>
        <taxon>Chlorophyta</taxon>
        <taxon>Pseudoscourfieldiophyceae</taxon>
        <taxon>Pseudoscourfieldiales</taxon>
        <taxon>Pycnococcaceae</taxon>
        <taxon>Pycnococcus</taxon>
    </lineage>
</organism>
<proteinExistence type="predicted"/>
<comment type="caution">
    <text evidence="2">The sequence shown here is derived from an EMBL/GenBank/DDBJ whole genome shotgun (WGS) entry which is preliminary data.</text>
</comment>
<dbReference type="Proteomes" id="UP000660262">
    <property type="component" value="Unassembled WGS sequence"/>
</dbReference>
<evidence type="ECO:0000256" key="1">
    <source>
        <dbReference type="SAM" id="MobiDB-lite"/>
    </source>
</evidence>
<gene>
    <name evidence="2" type="ORF">PPROV_000339600</name>
</gene>
<name>A0A830HD94_9CHLO</name>
<feature type="region of interest" description="Disordered" evidence="1">
    <location>
        <begin position="826"/>
        <end position="848"/>
    </location>
</feature>
<protein>
    <submittedName>
        <fullName evidence="2">Uncharacterized protein</fullName>
    </submittedName>
</protein>
<feature type="compositionally biased region" description="Polar residues" evidence="1">
    <location>
        <begin position="10"/>
        <end position="22"/>
    </location>
</feature>
<evidence type="ECO:0000313" key="3">
    <source>
        <dbReference type="Proteomes" id="UP000660262"/>
    </source>
</evidence>
<dbReference type="EMBL" id="BNJQ01000008">
    <property type="protein sequence ID" value="GHP04642.1"/>
    <property type="molecule type" value="Genomic_DNA"/>
</dbReference>
<evidence type="ECO:0000313" key="2">
    <source>
        <dbReference type="EMBL" id="GHP04642.1"/>
    </source>
</evidence>